<sequence length="145" mass="16680">MAKEYEMIVLGLMRYFLGIKVKQRKVEIFMSQEMYIDDLLKRFHMSTCKPLSTPMAVNENLSKENGVELVDASIYRSLVGSLILSYQTTNSVLAVSIVSRYMNNPSKVHSGVAKRILRYVKRTKNFGLKYESENDCKQVGFSYND</sequence>
<gene>
    <name evidence="2" type="primary">LOC109115186</name>
</gene>
<dbReference type="RefSeq" id="XP_019054442.1">
    <property type="nucleotide sequence ID" value="XM_019198897.1"/>
</dbReference>
<evidence type="ECO:0000313" key="1">
    <source>
        <dbReference type="Proteomes" id="UP000189703"/>
    </source>
</evidence>
<dbReference type="OrthoDB" id="443140at2759"/>
<evidence type="ECO:0000313" key="2">
    <source>
        <dbReference type="RefSeq" id="XP_019054442.1"/>
    </source>
</evidence>
<dbReference type="AlphaFoldDB" id="A0A1U8Q766"/>
<dbReference type="KEGG" id="nnu:109115186"/>
<protein>
    <submittedName>
        <fullName evidence="2">Uncharacterized protein LOC109115186</fullName>
    </submittedName>
</protein>
<dbReference type="InParanoid" id="A0A1U8Q766"/>
<reference evidence="2" key="1">
    <citation type="submission" date="2025-08" db="UniProtKB">
        <authorList>
            <consortium name="RefSeq"/>
        </authorList>
    </citation>
    <scope>IDENTIFICATION</scope>
</reference>
<organism evidence="1 2">
    <name type="scientific">Nelumbo nucifera</name>
    <name type="common">Sacred lotus</name>
    <dbReference type="NCBI Taxonomy" id="4432"/>
    <lineage>
        <taxon>Eukaryota</taxon>
        <taxon>Viridiplantae</taxon>
        <taxon>Streptophyta</taxon>
        <taxon>Embryophyta</taxon>
        <taxon>Tracheophyta</taxon>
        <taxon>Spermatophyta</taxon>
        <taxon>Magnoliopsida</taxon>
        <taxon>Proteales</taxon>
        <taxon>Nelumbonaceae</taxon>
        <taxon>Nelumbo</taxon>
    </lineage>
</organism>
<name>A0A1U8Q766_NELNU</name>
<proteinExistence type="predicted"/>
<keyword evidence="1" id="KW-1185">Reference proteome</keyword>
<dbReference type="OMA" id="PMAVNEN"/>
<dbReference type="Proteomes" id="UP000189703">
    <property type="component" value="Unplaced"/>
</dbReference>
<dbReference type="STRING" id="4432.A0A1U8Q766"/>
<accession>A0A1U8Q766</accession>
<dbReference type="GeneID" id="109115186"/>
<dbReference type="PANTHER" id="PTHR11439">
    <property type="entry name" value="GAG-POL-RELATED RETROTRANSPOSON"/>
    <property type="match status" value="1"/>
</dbReference>
<dbReference type="PANTHER" id="PTHR11439:SF483">
    <property type="entry name" value="PEPTIDE SYNTHASE GLIP-LIKE, PUTATIVE (AFU_ORTHOLOGUE AFUA_3G12920)-RELATED"/>
    <property type="match status" value="1"/>
</dbReference>